<proteinExistence type="predicted"/>
<evidence type="ECO:0008006" key="3">
    <source>
        <dbReference type="Google" id="ProtNLM"/>
    </source>
</evidence>
<protein>
    <recommendedName>
        <fullName evidence="3">DUF1763-domain-containing protein</fullName>
    </recommendedName>
</protein>
<keyword evidence="2" id="KW-1185">Reference proteome</keyword>
<name>A0A9P9BWL7_9PEZI</name>
<sequence>MSTEQVLHAYRHLYRGLLHAVQFSKPARYVARDRLRVAFREEGAVLEPRSIARTLRFLEAATRERGLEHKVLKNLLATQFFRAQQEHLTWKHVKLNQSLKHTKWASPLEGRQEGANENLANNIAGTILQTIYTVPHFVTTT</sequence>
<accession>A0A9P9BWL7</accession>
<evidence type="ECO:0000313" key="2">
    <source>
        <dbReference type="Proteomes" id="UP000756346"/>
    </source>
</evidence>
<gene>
    <name evidence="1" type="ORF">B0I36DRAFT_311337</name>
</gene>
<evidence type="ECO:0000313" key="1">
    <source>
        <dbReference type="EMBL" id="KAH7040725.1"/>
    </source>
</evidence>
<dbReference type="Proteomes" id="UP000756346">
    <property type="component" value="Unassembled WGS sequence"/>
</dbReference>
<comment type="caution">
    <text evidence="1">The sequence shown here is derived from an EMBL/GenBank/DDBJ whole genome shotgun (WGS) entry which is preliminary data.</text>
</comment>
<dbReference type="AlphaFoldDB" id="A0A9P9BWL7"/>
<dbReference type="RefSeq" id="XP_046018780.1">
    <property type="nucleotide sequence ID" value="XM_046152359.1"/>
</dbReference>
<dbReference type="OrthoDB" id="4392610at2759"/>
<reference evidence="1" key="1">
    <citation type="journal article" date="2021" name="Nat. Commun.">
        <title>Genetic determinants of endophytism in the Arabidopsis root mycobiome.</title>
        <authorList>
            <person name="Mesny F."/>
            <person name="Miyauchi S."/>
            <person name="Thiergart T."/>
            <person name="Pickel B."/>
            <person name="Atanasova L."/>
            <person name="Karlsson M."/>
            <person name="Huettel B."/>
            <person name="Barry K.W."/>
            <person name="Haridas S."/>
            <person name="Chen C."/>
            <person name="Bauer D."/>
            <person name="Andreopoulos W."/>
            <person name="Pangilinan J."/>
            <person name="LaButti K."/>
            <person name="Riley R."/>
            <person name="Lipzen A."/>
            <person name="Clum A."/>
            <person name="Drula E."/>
            <person name="Henrissat B."/>
            <person name="Kohler A."/>
            <person name="Grigoriev I.V."/>
            <person name="Martin F.M."/>
            <person name="Hacquard S."/>
        </authorList>
    </citation>
    <scope>NUCLEOTIDE SEQUENCE</scope>
    <source>
        <strain evidence="1">MPI-CAGE-CH-0230</strain>
    </source>
</reference>
<dbReference type="EMBL" id="JAGTJQ010000001">
    <property type="protein sequence ID" value="KAH7040725.1"/>
    <property type="molecule type" value="Genomic_DNA"/>
</dbReference>
<organism evidence="1 2">
    <name type="scientific">Microdochium trichocladiopsis</name>
    <dbReference type="NCBI Taxonomy" id="1682393"/>
    <lineage>
        <taxon>Eukaryota</taxon>
        <taxon>Fungi</taxon>
        <taxon>Dikarya</taxon>
        <taxon>Ascomycota</taxon>
        <taxon>Pezizomycotina</taxon>
        <taxon>Sordariomycetes</taxon>
        <taxon>Xylariomycetidae</taxon>
        <taxon>Xylariales</taxon>
        <taxon>Microdochiaceae</taxon>
        <taxon>Microdochium</taxon>
    </lineage>
</organism>
<dbReference type="GeneID" id="70181905"/>